<dbReference type="STRING" id="1149755.A0A2J6RS57"/>
<dbReference type="SUPFAM" id="SSF51197">
    <property type="entry name" value="Clavaminate synthase-like"/>
    <property type="match status" value="1"/>
</dbReference>
<comment type="similarity">
    <text evidence="1 5">Belongs to the iron/ascorbate-dependent oxidoreductase family.</text>
</comment>
<dbReference type="Proteomes" id="UP000235786">
    <property type="component" value="Unassembled WGS sequence"/>
</dbReference>
<evidence type="ECO:0000256" key="3">
    <source>
        <dbReference type="ARBA" id="ARBA00023002"/>
    </source>
</evidence>
<dbReference type="InterPro" id="IPR027443">
    <property type="entry name" value="IPNS-like_sf"/>
</dbReference>
<organism evidence="7 8">
    <name type="scientific">Hyaloscypha variabilis (strain UAMH 11265 / GT02V1 / F)</name>
    <name type="common">Meliniomyces variabilis</name>
    <dbReference type="NCBI Taxonomy" id="1149755"/>
    <lineage>
        <taxon>Eukaryota</taxon>
        <taxon>Fungi</taxon>
        <taxon>Dikarya</taxon>
        <taxon>Ascomycota</taxon>
        <taxon>Pezizomycotina</taxon>
        <taxon>Leotiomycetes</taxon>
        <taxon>Helotiales</taxon>
        <taxon>Hyaloscyphaceae</taxon>
        <taxon>Hyaloscypha</taxon>
        <taxon>Hyaloscypha variabilis</taxon>
    </lineage>
</organism>
<dbReference type="PROSITE" id="PS51471">
    <property type="entry name" value="FE2OG_OXY"/>
    <property type="match status" value="1"/>
</dbReference>
<keyword evidence="2 5" id="KW-0479">Metal-binding</keyword>
<dbReference type="Gene3D" id="2.60.120.330">
    <property type="entry name" value="B-lactam Antibiotic, Isopenicillin N Synthase, Chain"/>
    <property type="match status" value="1"/>
</dbReference>
<evidence type="ECO:0000313" key="7">
    <source>
        <dbReference type="EMBL" id="PMD41344.1"/>
    </source>
</evidence>
<dbReference type="Pfam" id="PF03171">
    <property type="entry name" value="2OG-FeII_Oxy"/>
    <property type="match status" value="1"/>
</dbReference>
<protein>
    <submittedName>
        <fullName evidence="7">Clavaminate synthase-like protein</fullName>
    </submittedName>
</protein>
<dbReference type="EMBL" id="KZ613944">
    <property type="protein sequence ID" value="PMD41344.1"/>
    <property type="molecule type" value="Genomic_DNA"/>
</dbReference>
<keyword evidence="4 5" id="KW-0408">Iron</keyword>
<name>A0A2J6RS57_HYAVF</name>
<gene>
    <name evidence="7" type="ORF">L207DRAFT_457762</name>
</gene>
<evidence type="ECO:0000313" key="8">
    <source>
        <dbReference type="Proteomes" id="UP000235786"/>
    </source>
</evidence>
<dbReference type="InterPro" id="IPR005123">
    <property type="entry name" value="Oxoglu/Fe-dep_dioxygenase_dom"/>
</dbReference>
<dbReference type="GO" id="GO:0016491">
    <property type="term" value="F:oxidoreductase activity"/>
    <property type="evidence" value="ECO:0007669"/>
    <property type="project" value="UniProtKB-KW"/>
</dbReference>
<dbReference type="PANTHER" id="PTHR10209">
    <property type="entry name" value="OXIDOREDUCTASE, 2OG-FE II OXYGENASE FAMILY PROTEIN"/>
    <property type="match status" value="1"/>
</dbReference>
<evidence type="ECO:0000256" key="5">
    <source>
        <dbReference type="RuleBase" id="RU003682"/>
    </source>
</evidence>
<dbReference type="GO" id="GO:0046872">
    <property type="term" value="F:metal ion binding"/>
    <property type="evidence" value="ECO:0007669"/>
    <property type="project" value="UniProtKB-KW"/>
</dbReference>
<proteinExistence type="inferred from homology"/>
<evidence type="ECO:0000256" key="2">
    <source>
        <dbReference type="ARBA" id="ARBA00022723"/>
    </source>
</evidence>
<dbReference type="Pfam" id="PF14226">
    <property type="entry name" value="DIOX_N"/>
    <property type="match status" value="1"/>
</dbReference>
<feature type="domain" description="Fe2OG dioxygenase" evidence="6">
    <location>
        <begin position="225"/>
        <end position="338"/>
    </location>
</feature>
<evidence type="ECO:0000256" key="1">
    <source>
        <dbReference type="ARBA" id="ARBA00008056"/>
    </source>
</evidence>
<dbReference type="InterPro" id="IPR044861">
    <property type="entry name" value="IPNS-like_FE2OG_OXY"/>
</dbReference>
<accession>A0A2J6RS57</accession>
<keyword evidence="8" id="KW-1185">Reference proteome</keyword>
<keyword evidence="3 5" id="KW-0560">Oxidoreductase</keyword>
<dbReference type="AlphaFoldDB" id="A0A2J6RS57"/>
<dbReference type="GO" id="GO:0044283">
    <property type="term" value="P:small molecule biosynthetic process"/>
    <property type="evidence" value="ECO:0007669"/>
    <property type="project" value="UniProtKB-ARBA"/>
</dbReference>
<evidence type="ECO:0000256" key="4">
    <source>
        <dbReference type="ARBA" id="ARBA00023004"/>
    </source>
</evidence>
<dbReference type="PRINTS" id="PR00682">
    <property type="entry name" value="IPNSYNTHASE"/>
</dbReference>
<dbReference type="PANTHER" id="PTHR10209:SF881">
    <property type="entry name" value="FI07970P-RELATED"/>
    <property type="match status" value="1"/>
</dbReference>
<evidence type="ECO:0000259" key="6">
    <source>
        <dbReference type="PROSITE" id="PS51471"/>
    </source>
</evidence>
<reference evidence="7 8" key="1">
    <citation type="submission" date="2016-04" db="EMBL/GenBank/DDBJ databases">
        <title>A degradative enzymes factory behind the ericoid mycorrhizal symbiosis.</title>
        <authorList>
            <consortium name="DOE Joint Genome Institute"/>
            <person name="Martino E."/>
            <person name="Morin E."/>
            <person name="Grelet G."/>
            <person name="Kuo A."/>
            <person name="Kohler A."/>
            <person name="Daghino S."/>
            <person name="Barry K."/>
            <person name="Choi C."/>
            <person name="Cichocki N."/>
            <person name="Clum A."/>
            <person name="Copeland A."/>
            <person name="Hainaut M."/>
            <person name="Haridas S."/>
            <person name="Labutti K."/>
            <person name="Lindquist E."/>
            <person name="Lipzen A."/>
            <person name="Khouja H.-R."/>
            <person name="Murat C."/>
            <person name="Ohm R."/>
            <person name="Olson A."/>
            <person name="Spatafora J."/>
            <person name="Veneault-Fourrey C."/>
            <person name="Henrissat B."/>
            <person name="Grigoriev I."/>
            <person name="Martin F."/>
            <person name="Perotto S."/>
        </authorList>
    </citation>
    <scope>NUCLEOTIDE SEQUENCE [LARGE SCALE GENOMIC DNA]</scope>
    <source>
        <strain evidence="7 8">F</strain>
    </source>
</reference>
<sequence length="396" mass="44792">MGTQTTTVTAPGRKILTLDSSHGTVYREISSAPPRAATAEEIPIIDLSKLNSKNLEDHKSIALKIKAAAENTGFFYIENHGIEEEIIENAKESVMKFMAQPLEVKQKVARKNQKYWNGYFEPAGSQANKSESRDHKENFGWQYSPNLDPLYDHLPHPIASSSIPANILEYIRAEDEIWDGTLSCPGFKENAITYYRSMLSLARRLTKIFALALDLDESYFDHLTTYPGADLAFNYYPPVSGDIGKVKENEAMAHDVGLGSHTDLQCFTLLWQDMIGGLLVLNRGGEWIKATPIKGTIVVNIGDFLMRMTNDKWQSTVHRVEVNKTSEPRVSMPLFFGFNFNEFIGVLPTCASESEPPKYEPLRIGDWNYIRLNQSHNKIFKQREEAKKKAMVEAMM</sequence>
<dbReference type="OrthoDB" id="288590at2759"/>
<dbReference type="InterPro" id="IPR026992">
    <property type="entry name" value="DIOX_N"/>
</dbReference>